<dbReference type="Proteomes" id="UP000796761">
    <property type="component" value="Unassembled WGS sequence"/>
</dbReference>
<comment type="caution">
    <text evidence="1">The sequence shown here is derived from an EMBL/GenBank/DDBJ whole genome shotgun (WGS) entry which is preliminary data.</text>
</comment>
<gene>
    <name evidence="1" type="ORF">HGM15179_006928</name>
</gene>
<keyword evidence="2" id="KW-1185">Reference proteome</keyword>
<feature type="non-terminal residue" evidence="1">
    <location>
        <position position="1"/>
    </location>
</feature>
<name>A0A8K1GLV1_9PASS</name>
<organism evidence="1 2">
    <name type="scientific">Zosterops borbonicus</name>
    <dbReference type="NCBI Taxonomy" id="364589"/>
    <lineage>
        <taxon>Eukaryota</taxon>
        <taxon>Metazoa</taxon>
        <taxon>Chordata</taxon>
        <taxon>Craniata</taxon>
        <taxon>Vertebrata</taxon>
        <taxon>Euteleostomi</taxon>
        <taxon>Archelosauria</taxon>
        <taxon>Archosauria</taxon>
        <taxon>Dinosauria</taxon>
        <taxon>Saurischia</taxon>
        <taxon>Theropoda</taxon>
        <taxon>Coelurosauria</taxon>
        <taxon>Aves</taxon>
        <taxon>Neognathae</taxon>
        <taxon>Neoaves</taxon>
        <taxon>Telluraves</taxon>
        <taxon>Australaves</taxon>
        <taxon>Passeriformes</taxon>
        <taxon>Sylvioidea</taxon>
        <taxon>Zosteropidae</taxon>
        <taxon>Zosterops</taxon>
    </lineage>
</organism>
<reference evidence="1" key="1">
    <citation type="submission" date="2019-04" db="EMBL/GenBank/DDBJ databases">
        <title>Genome assembly of Zosterops borbonicus 15179.</title>
        <authorList>
            <person name="Leroy T."/>
            <person name="Anselmetti Y."/>
            <person name="Tilak M.-K."/>
            <person name="Nabholz B."/>
        </authorList>
    </citation>
    <scope>NUCLEOTIDE SEQUENCE</scope>
    <source>
        <strain evidence="1">HGM_15179</strain>
        <tissue evidence="1">Muscle</tissue>
    </source>
</reference>
<evidence type="ECO:0000313" key="2">
    <source>
        <dbReference type="Proteomes" id="UP000796761"/>
    </source>
</evidence>
<sequence>MLKIQELKFNLDFMELRWIDQISAVQNQVSLHPSVIYHTCSSLTLAENLADTAHVKSVRPVHSEGDIHGMLYGKASIDFKAFLCKRIPEPHFKSNNVAALPLTGIRSRPLKKEGDDEMQVDLLRN</sequence>
<evidence type="ECO:0000313" key="1">
    <source>
        <dbReference type="EMBL" id="TRZ20186.1"/>
    </source>
</evidence>
<accession>A0A8K1GLV1</accession>
<proteinExistence type="predicted"/>
<dbReference type="AlphaFoldDB" id="A0A8K1GLV1"/>
<protein>
    <submittedName>
        <fullName evidence="1">Uncharacterized protein</fullName>
    </submittedName>
</protein>
<dbReference type="EMBL" id="SWJQ01000158">
    <property type="protein sequence ID" value="TRZ20186.1"/>
    <property type="molecule type" value="Genomic_DNA"/>
</dbReference>